<evidence type="ECO:0000256" key="2">
    <source>
        <dbReference type="ARBA" id="ARBA00004924"/>
    </source>
</evidence>
<dbReference type="EMBL" id="LXJU01000007">
    <property type="protein sequence ID" value="OGE53955.1"/>
    <property type="molecule type" value="Genomic_DNA"/>
</dbReference>
<name>A0A1F5LLH1_PENAI</name>
<comment type="subcellular location">
    <subcellularLocation>
        <location evidence="1">Peroxisome</location>
    </subcellularLocation>
</comment>
<dbReference type="GO" id="GO:0006635">
    <property type="term" value="P:fatty acid beta-oxidation"/>
    <property type="evidence" value="ECO:0007669"/>
    <property type="project" value="TreeGrafter"/>
</dbReference>
<keyword evidence="5" id="KW-0413">Isomerase</keyword>
<keyword evidence="6" id="KW-0456">Lyase</keyword>
<dbReference type="STRING" id="1835702.A0A1F5LLH1"/>
<dbReference type="GO" id="GO:0005777">
    <property type="term" value="C:peroxisome"/>
    <property type="evidence" value="ECO:0007669"/>
    <property type="project" value="UniProtKB-SubCell"/>
</dbReference>
<evidence type="ECO:0000256" key="6">
    <source>
        <dbReference type="ARBA" id="ARBA00023239"/>
    </source>
</evidence>
<evidence type="ECO:0008006" key="10">
    <source>
        <dbReference type="Google" id="ProtNLM"/>
    </source>
</evidence>
<dbReference type="PANTHER" id="PTHR11941:SF68">
    <property type="entry name" value="CARNITINYL-COA DEHYDRATASE"/>
    <property type="match status" value="1"/>
</dbReference>
<dbReference type="PROSITE" id="PS00166">
    <property type="entry name" value="ENOYL_COA_HYDRATASE"/>
    <property type="match status" value="1"/>
</dbReference>
<organism evidence="8 9">
    <name type="scientific">Penicillium arizonense</name>
    <dbReference type="NCBI Taxonomy" id="1835702"/>
    <lineage>
        <taxon>Eukaryota</taxon>
        <taxon>Fungi</taxon>
        <taxon>Dikarya</taxon>
        <taxon>Ascomycota</taxon>
        <taxon>Pezizomycotina</taxon>
        <taxon>Eurotiomycetes</taxon>
        <taxon>Eurotiomycetidae</taxon>
        <taxon>Eurotiales</taxon>
        <taxon>Aspergillaceae</taxon>
        <taxon>Penicillium</taxon>
    </lineage>
</organism>
<dbReference type="PANTHER" id="PTHR11941">
    <property type="entry name" value="ENOYL-COA HYDRATASE-RELATED"/>
    <property type="match status" value="1"/>
</dbReference>
<evidence type="ECO:0000313" key="8">
    <source>
        <dbReference type="EMBL" id="OGE53955.1"/>
    </source>
</evidence>
<evidence type="ECO:0000256" key="4">
    <source>
        <dbReference type="ARBA" id="ARBA00023140"/>
    </source>
</evidence>
<dbReference type="GO" id="GO:0016853">
    <property type="term" value="F:isomerase activity"/>
    <property type="evidence" value="ECO:0007669"/>
    <property type="project" value="UniProtKB-KW"/>
</dbReference>
<sequence>MSDSLHSQPPATKTFRLSFPAPKVLLVTIDREKQRNSLPAEAHWEAHGLFSWFDDEPTLLVAIVTGAGDKAFCAGQDLAEQSTSRRGPKTAAQLAVMNHPPTGFMGLSQRRGKKPVIAAVNGFALGGGFEICLNCDMVVASPQAQFGLPEVSVGLYAAAGGLPRLMRIVGLQLASEIAMTGRRLTAQEALEYQLVNRVTQASQSVVDESLKLAAQIASFSPDGIIVTRQGLREAWENPSVEHATSRTRHEYVNRLVAGDNFKIGVEAFATKTKPKWVPSHL</sequence>
<comment type="caution">
    <text evidence="8">The sequence shown here is derived from an EMBL/GenBank/DDBJ whole genome shotgun (WGS) entry which is preliminary data.</text>
</comment>
<comment type="similarity">
    <text evidence="3 7">Belongs to the enoyl-CoA hydratase/isomerase family.</text>
</comment>
<evidence type="ECO:0000256" key="5">
    <source>
        <dbReference type="ARBA" id="ARBA00023235"/>
    </source>
</evidence>
<proteinExistence type="inferred from homology"/>
<dbReference type="Pfam" id="PF00378">
    <property type="entry name" value="ECH_1"/>
    <property type="match status" value="1"/>
</dbReference>
<dbReference type="Gene3D" id="3.90.226.10">
    <property type="entry name" value="2-enoyl-CoA Hydratase, Chain A, domain 1"/>
    <property type="match status" value="1"/>
</dbReference>
<dbReference type="RefSeq" id="XP_022489392.1">
    <property type="nucleotide sequence ID" value="XM_022630775.1"/>
</dbReference>
<dbReference type="OrthoDB" id="2139957at2759"/>
<keyword evidence="9" id="KW-1185">Reference proteome</keyword>
<dbReference type="CDD" id="cd06558">
    <property type="entry name" value="crotonase-like"/>
    <property type="match status" value="1"/>
</dbReference>
<accession>A0A1F5LLH1</accession>
<comment type="pathway">
    <text evidence="2">Siderophore biosynthesis.</text>
</comment>
<evidence type="ECO:0000256" key="3">
    <source>
        <dbReference type="ARBA" id="ARBA00005254"/>
    </source>
</evidence>
<reference evidence="8 9" key="1">
    <citation type="journal article" date="2016" name="Sci. Rep.">
        <title>Penicillium arizonense, a new, genome sequenced fungal species, reveals a high chemical diversity in secreted metabolites.</title>
        <authorList>
            <person name="Grijseels S."/>
            <person name="Nielsen J.C."/>
            <person name="Randelovic M."/>
            <person name="Nielsen J."/>
            <person name="Nielsen K.F."/>
            <person name="Workman M."/>
            <person name="Frisvad J.C."/>
        </authorList>
    </citation>
    <scope>NUCLEOTIDE SEQUENCE [LARGE SCALE GENOMIC DNA]</scope>
    <source>
        <strain evidence="8 9">CBS 141311</strain>
    </source>
</reference>
<evidence type="ECO:0000313" key="9">
    <source>
        <dbReference type="Proteomes" id="UP000177622"/>
    </source>
</evidence>
<dbReference type="SUPFAM" id="SSF52096">
    <property type="entry name" value="ClpP/crotonase"/>
    <property type="match status" value="1"/>
</dbReference>
<keyword evidence="4" id="KW-0576">Peroxisome</keyword>
<protein>
    <recommendedName>
        <fullName evidence="10">Enoyl-CoA hydratase</fullName>
    </recommendedName>
</protein>
<evidence type="ECO:0000256" key="7">
    <source>
        <dbReference type="RuleBase" id="RU003707"/>
    </source>
</evidence>
<evidence type="ECO:0000256" key="1">
    <source>
        <dbReference type="ARBA" id="ARBA00004275"/>
    </source>
</evidence>
<dbReference type="InterPro" id="IPR029045">
    <property type="entry name" value="ClpP/crotonase-like_dom_sf"/>
</dbReference>
<dbReference type="InterPro" id="IPR001753">
    <property type="entry name" value="Enoyl-CoA_hydra/iso"/>
</dbReference>
<dbReference type="GeneID" id="34575509"/>
<dbReference type="FunFam" id="3.90.226.10:FF:000074">
    <property type="entry name" value="Enoyl-CoA hydratase (AFU_orthologue AFUA_2G10650)"/>
    <property type="match status" value="1"/>
</dbReference>
<dbReference type="InterPro" id="IPR018376">
    <property type="entry name" value="Enoyl-CoA_hyd/isom_CS"/>
</dbReference>
<dbReference type="Proteomes" id="UP000177622">
    <property type="component" value="Unassembled WGS sequence"/>
</dbReference>
<dbReference type="AlphaFoldDB" id="A0A1F5LLH1"/>
<gene>
    <name evidence="8" type="ORF">PENARI_c007G02163</name>
</gene>
<dbReference type="GO" id="GO:0016829">
    <property type="term" value="F:lyase activity"/>
    <property type="evidence" value="ECO:0007669"/>
    <property type="project" value="UniProtKB-KW"/>
</dbReference>
<dbReference type="GO" id="GO:0005739">
    <property type="term" value="C:mitochondrion"/>
    <property type="evidence" value="ECO:0007669"/>
    <property type="project" value="TreeGrafter"/>
</dbReference>